<feature type="domain" description="Cyclin C-terminal" evidence="7">
    <location>
        <begin position="286"/>
        <end position="412"/>
    </location>
</feature>
<keyword evidence="9" id="KW-1185">Reference proteome</keyword>
<dbReference type="InterPro" id="IPR013763">
    <property type="entry name" value="Cyclin-like_dom"/>
</dbReference>
<feature type="region of interest" description="Disordered" evidence="5">
    <location>
        <begin position="466"/>
        <end position="487"/>
    </location>
</feature>
<comment type="similarity">
    <text evidence="4">Belongs to the cyclin family.</text>
</comment>
<evidence type="ECO:0000256" key="5">
    <source>
        <dbReference type="SAM" id="MobiDB-lite"/>
    </source>
</evidence>
<dbReference type="SMART" id="SM01332">
    <property type="entry name" value="Cyclin_C"/>
    <property type="match status" value="1"/>
</dbReference>
<dbReference type="GO" id="GO:0000278">
    <property type="term" value="P:mitotic cell cycle"/>
    <property type="evidence" value="ECO:0007669"/>
    <property type="project" value="UniProtKB-ARBA"/>
</dbReference>
<dbReference type="EMBL" id="OV121140">
    <property type="protein sequence ID" value="CAH0564514.1"/>
    <property type="molecule type" value="Genomic_DNA"/>
</dbReference>
<keyword evidence="1" id="KW-0132">Cell division</keyword>
<feature type="compositionally biased region" description="Basic residues" evidence="5">
    <location>
        <begin position="112"/>
        <end position="129"/>
    </location>
</feature>
<keyword evidence="3" id="KW-0131">Cell cycle</keyword>
<dbReference type="Pfam" id="PF02984">
    <property type="entry name" value="Cyclin_C"/>
    <property type="match status" value="1"/>
</dbReference>
<dbReference type="SMART" id="SM00385">
    <property type="entry name" value="CYCLIN"/>
    <property type="match status" value="1"/>
</dbReference>
<dbReference type="Pfam" id="PF00134">
    <property type="entry name" value="Cyclin_N"/>
    <property type="match status" value="1"/>
</dbReference>
<dbReference type="SUPFAM" id="SSF47954">
    <property type="entry name" value="Cyclin-like"/>
    <property type="match status" value="2"/>
</dbReference>
<proteinExistence type="inferred from homology"/>
<evidence type="ECO:0000313" key="8">
    <source>
        <dbReference type="EMBL" id="CAH0564514.1"/>
    </source>
</evidence>
<name>A0A9P0BFC1_BRAAE</name>
<organism evidence="8 9">
    <name type="scientific">Brassicogethes aeneus</name>
    <name type="common">Rape pollen beetle</name>
    <name type="synonym">Meligethes aeneus</name>
    <dbReference type="NCBI Taxonomy" id="1431903"/>
    <lineage>
        <taxon>Eukaryota</taxon>
        <taxon>Metazoa</taxon>
        <taxon>Ecdysozoa</taxon>
        <taxon>Arthropoda</taxon>
        <taxon>Hexapoda</taxon>
        <taxon>Insecta</taxon>
        <taxon>Pterygota</taxon>
        <taxon>Neoptera</taxon>
        <taxon>Endopterygota</taxon>
        <taxon>Coleoptera</taxon>
        <taxon>Polyphaga</taxon>
        <taxon>Cucujiformia</taxon>
        <taxon>Nitidulidae</taxon>
        <taxon>Meligethinae</taxon>
        <taxon>Brassicogethes</taxon>
    </lineage>
</organism>
<accession>A0A9P0BFC1</accession>
<dbReference type="PROSITE" id="PS00292">
    <property type="entry name" value="CYCLINS"/>
    <property type="match status" value="1"/>
</dbReference>
<feature type="domain" description="Cyclin-like" evidence="6">
    <location>
        <begin position="192"/>
        <end position="277"/>
    </location>
</feature>
<evidence type="ECO:0000256" key="2">
    <source>
        <dbReference type="ARBA" id="ARBA00023127"/>
    </source>
</evidence>
<evidence type="ECO:0008006" key="10">
    <source>
        <dbReference type="Google" id="ProtNLM"/>
    </source>
</evidence>
<evidence type="ECO:0000259" key="6">
    <source>
        <dbReference type="SMART" id="SM00385"/>
    </source>
</evidence>
<feature type="region of interest" description="Disordered" evidence="5">
    <location>
        <begin position="1"/>
        <end position="31"/>
    </location>
</feature>
<evidence type="ECO:0000256" key="4">
    <source>
        <dbReference type="RuleBase" id="RU000383"/>
    </source>
</evidence>
<dbReference type="InterPro" id="IPR048258">
    <property type="entry name" value="Cyclins_cyclin-box"/>
</dbReference>
<reference evidence="8" key="1">
    <citation type="submission" date="2021-12" db="EMBL/GenBank/DDBJ databases">
        <authorList>
            <person name="King R."/>
        </authorList>
    </citation>
    <scope>NUCLEOTIDE SEQUENCE</scope>
</reference>
<feature type="compositionally biased region" description="Basic and acidic residues" evidence="5">
    <location>
        <begin position="1"/>
        <end position="20"/>
    </location>
</feature>
<feature type="compositionally biased region" description="Acidic residues" evidence="5">
    <location>
        <begin position="475"/>
        <end position="487"/>
    </location>
</feature>
<protein>
    <recommendedName>
        <fullName evidence="10">G1/S-specific cyclin-E1</fullName>
    </recommendedName>
</protein>
<dbReference type="Proteomes" id="UP001154078">
    <property type="component" value="Chromosome 9"/>
</dbReference>
<dbReference type="OrthoDB" id="5590282at2759"/>
<evidence type="ECO:0000313" key="9">
    <source>
        <dbReference type="Proteomes" id="UP001154078"/>
    </source>
</evidence>
<dbReference type="InterPro" id="IPR036915">
    <property type="entry name" value="Cyclin-like_sf"/>
</dbReference>
<dbReference type="GO" id="GO:0051301">
    <property type="term" value="P:cell division"/>
    <property type="evidence" value="ECO:0007669"/>
    <property type="project" value="UniProtKB-KW"/>
</dbReference>
<dbReference type="InterPro" id="IPR006671">
    <property type="entry name" value="Cyclin_N"/>
</dbReference>
<dbReference type="PANTHER" id="PTHR10177">
    <property type="entry name" value="CYCLINS"/>
    <property type="match status" value="1"/>
</dbReference>
<evidence type="ECO:0000256" key="3">
    <source>
        <dbReference type="ARBA" id="ARBA00023306"/>
    </source>
</evidence>
<keyword evidence="2 4" id="KW-0195">Cyclin</keyword>
<evidence type="ECO:0000256" key="1">
    <source>
        <dbReference type="ARBA" id="ARBA00022618"/>
    </source>
</evidence>
<dbReference type="InterPro" id="IPR039361">
    <property type="entry name" value="Cyclin"/>
</dbReference>
<feature type="region of interest" description="Disordered" evidence="5">
    <location>
        <begin position="95"/>
        <end position="140"/>
    </location>
</feature>
<sequence>MSEHKNQDPKLKEFDKDKLNHVGQYNEGEYGDTNKLSFQELLKIHRNQTVWGFKFGEEVMASTKKRDQTMLEKRQEEEVGGEQKEFTVELQEIMENNDLPGPSSKIAEHKTPHSRKKTSPSRCSKRKSSRQNDFVSPQKTRRAPLPLMSWADSKEVWLFMVYKEEASLNLRNPRLFEDFSNFIPRMRAILLDWVMEVCEVYHLRRVTYYLSVDYFDRFLSIRPDVPKNQLQLVGVTCLFLASKLEEIYPPKLTEFSYVCDGACSPEEILACELLILNSLGWDLNIMTPSDWLNLYMQIHFQAPTVARQKLHVDMNKQFLFPQYSGYQFTRASQLLDMFSLDPGFLRFSYSTIAAAAMYFMYGKKAALLASGLTWKQLQPCAEYMAVFYHVLRDSCDPKLQSCKGDAASEDQSSRSLASIRFKVKNLVKDENHSLQTHVVNMEYFEKSAIIRLEQMGLKVKKTYVKKRKSPTKEDEKEEEKEDEKEDTNEDYTMVCMYDVEKLSCDAEALCEESLNVTAPNSDADLIIPDDDKAVLSFDEILEGIVKCNQKNLPIQLQTCQEMLEENDVKREF</sequence>
<dbReference type="Gene3D" id="1.10.472.10">
    <property type="entry name" value="Cyclin-like"/>
    <property type="match status" value="2"/>
</dbReference>
<dbReference type="AlphaFoldDB" id="A0A9P0BFC1"/>
<dbReference type="InterPro" id="IPR004367">
    <property type="entry name" value="Cyclin_C-dom"/>
</dbReference>
<gene>
    <name evidence="8" type="ORF">MELIAE_LOCUS13051</name>
</gene>
<evidence type="ECO:0000259" key="7">
    <source>
        <dbReference type="SMART" id="SM01332"/>
    </source>
</evidence>
<dbReference type="FunFam" id="1.10.472.10:FF:000154">
    <property type="entry name" value="Cyclin-B1-4"/>
    <property type="match status" value="1"/>
</dbReference>
<dbReference type="CDD" id="cd20520">
    <property type="entry name" value="CYCLIN_CCNE_rpt2"/>
    <property type="match status" value="1"/>
</dbReference>